<feature type="signal peptide" evidence="1">
    <location>
        <begin position="1"/>
        <end position="31"/>
    </location>
</feature>
<dbReference type="OrthoDB" id="4556617at2"/>
<proteinExistence type="predicted"/>
<accession>A0A5A7SDJ8</accession>
<dbReference type="EMBL" id="VLNY01000005">
    <property type="protein sequence ID" value="KAA0022663.1"/>
    <property type="molecule type" value="Genomic_DNA"/>
</dbReference>
<reference evidence="2 3" key="1">
    <citation type="submission" date="2019-07" db="EMBL/GenBank/DDBJ databases">
        <title>Rhodococcus cavernicolus sp. nov., isolated from a cave.</title>
        <authorList>
            <person name="Lee S.D."/>
        </authorList>
    </citation>
    <scope>NUCLEOTIDE SEQUENCE [LARGE SCALE GENOMIC DNA]</scope>
    <source>
        <strain evidence="2 3">C1-24</strain>
    </source>
</reference>
<evidence type="ECO:0000313" key="3">
    <source>
        <dbReference type="Proteomes" id="UP000322244"/>
    </source>
</evidence>
<feature type="chain" id="PRO_5022921637" evidence="1">
    <location>
        <begin position="32"/>
        <end position="152"/>
    </location>
</feature>
<keyword evidence="1" id="KW-0732">Signal</keyword>
<dbReference type="RefSeq" id="WP_149430718.1">
    <property type="nucleotide sequence ID" value="NZ_VLNY01000005.1"/>
</dbReference>
<name>A0A5A7SDJ8_9NOCA</name>
<dbReference type="AlphaFoldDB" id="A0A5A7SDJ8"/>
<keyword evidence="3" id="KW-1185">Reference proteome</keyword>
<dbReference type="Proteomes" id="UP000322244">
    <property type="component" value="Unassembled WGS sequence"/>
</dbReference>
<comment type="caution">
    <text evidence="2">The sequence shown here is derived from an EMBL/GenBank/DDBJ whole genome shotgun (WGS) entry which is preliminary data.</text>
</comment>
<sequence length="152" mass="15180">MSARTKFAARTMVIGAVAAASAIAASATAAAATPVPLSPIYTIGHGAPSGPGICAGSIDATAYADTPSEYGTNSVSLITHFFSLTPICLIEGTLTWHNLDTGATGTKGWALSGHDGPGAPTAVYFTPGAGKVDIQITTTTPNIPSRGQFTAT</sequence>
<protein>
    <submittedName>
        <fullName evidence="2">Uncharacterized protein</fullName>
    </submittedName>
</protein>
<evidence type="ECO:0000313" key="2">
    <source>
        <dbReference type="EMBL" id="KAA0022663.1"/>
    </source>
</evidence>
<evidence type="ECO:0000256" key="1">
    <source>
        <dbReference type="SAM" id="SignalP"/>
    </source>
</evidence>
<gene>
    <name evidence="2" type="ORF">FOY51_13335</name>
</gene>
<organism evidence="2 3">
    <name type="scientific">Antrihabitans cavernicola</name>
    <dbReference type="NCBI Taxonomy" id="2495913"/>
    <lineage>
        <taxon>Bacteria</taxon>
        <taxon>Bacillati</taxon>
        <taxon>Actinomycetota</taxon>
        <taxon>Actinomycetes</taxon>
        <taxon>Mycobacteriales</taxon>
        <taxon>Nocardiaceae</taxon>
        <taxon>Antrihabitans</taxon>
    </lineage>
</organism>